<evidence type="ECO:0000259" key="4">
    <source>
        <dbReference type="PROSITE" id="PS01124"/>
    </source>
</evidence>
<dbReference type="InterPro" id="IPR018060">
    <property type="entry name" value="HTH_AraC"/>
</dbReference>
<dbReference type="KEGG" id="stha:NCTC11429_04633"/>
<dbReference type="SUPFAM" id="SSF46689">
    <property type="entry name" value="Homeodomain-like"/>
    <property type="match status" value="2"/>
</dbReference>
<dbReference type="RefSeq" id="WP_232048762.1">
    <property type="nucleotide sequence ID" value="NZ_CP158797.1"/>
</dbReference>
<keyword evidence="3" id="KW-0804">Transcription</keyword>
<dbReference type="GO" id="GO:0003700">
    <property type="term" value="F:DNA-binding transcription factor activity"/>
    <property type="evidence" value="ECO:0007669"/>
    <property type="project" value="InterPro"/>
</dbReference>
<protein>
    <submittedName>
        <fullName evidence="5">L-rhamnose operon regulatory protein rhaS</fullName>
    </submittedName>
</protein>
<dbReference type="InterPro" id="IPR009057">
    <property type="entry name" value="Homeodomain-like_sf"/>
</dbReference>
<dbReference type="EMBL" id="LR590484">
    <property type="protein sequence ID" value="VTR52650.1"/>
    <property type="molecule type" value="Genomic_DNA"/>
</dbReference>
<keyword evidence="2" id="KW-0238">DNA-binding</keyword>
<dbReference type="AlphaFoldDB" id="A0A4U9VY86"/>
<organism evidence="5 6">
    <name type="scientific">Sphingobacterium thalpophilum</name>
    <dbReference type="NCBI Taxonomy" id="259"/>
    <lineage>
        <taxon>Bacteria</taxon>
        <taxon>Pseudomonadati</taxon>
        <taxon>Bacteroidota</taxon>
        <taxon>Sphingobacteriia</taxon>
        <taxon>Sphingobacteriales</taxon>
        <taxon>Sphingobacteriaceae</taxon>
        <taxon>Sphingobacterium</taxon>
    </lineage>
</organism>
<dbReference type="Pfam" id="PF12833">
    <property type="entry name" value="HTH_18"/>
    <property type="match status" value="1"/>
</dbReference>
<accession>A0A4U9VY86</accession>
<dbReference type="PANTHER" id="PTHR47893">
    <property type="entry name" value="REGULATORY PROTEIN PCHR"/>
    <property type="match status" value="1"/>
</dbReference>
<evidence type="ECO:0000256" key="1">
    <source>
        <dbReference type="ARBA" id="ARBA00023015"/>
    </source>
</evidence>
<dbReference type="Proteomes" id="UP000308196">
    <property type="component" value="Chromosome"/>
</dbReference>
<keyword evidence="1" id="KW-0805">Transcription regulation</keyword>
<evidence type="ECO:0000313" key="5">
    <source>
        <dbReference type="EMBL" id="VTR52650.1"/>
    </source>
</evidence>
<dbReference type="InterPro" id="IPR018062">
    <property type="entry name" value="HTH_AraC-typ_CS"/>
</dbReference>
<reference evidence="5 6" key="1">
    <citation type="submission" date="2019-05" db="EMBL/GenBank/DDBJ databases">
        <authorList>
            <consortium name="Pathogen Informatics"/>
        </authorList>
    </citation>
    <scope>NUCLEOTIDE SEQUENCE [LARGE SCALE GENOMIC DNA]</scope>
    <source>
        <strain evidence="5 6">NCTC11429</strain>
    </source>
</reference>
<feature type="domain" description="HTH araC/xylS-type" evidence="4">
    <location>
        <begin position="237"/>
        <end position="334"/>
    </location>
</feature>
<dbReference type="PRINTS" id="PR00032">
    <property type="entry name" value="HTHARAC"/>
</dbReference>
<evidence type="ECO:0000256" key="3">
    <source>
        <dbReference type="ARBA" id="ARBA00023163"/>
    </source>
</evidence>
<evidence type="ECO:0000256" key="2">
    <source>
        <dbReference type="ARBA" id="ARBA00023125"/>
    </source>
</evidence>
<dbReference type="SMART" id="SM00342">
    <property type="entry name" value="HTH_ARAC"/>
    <property type="match status" value="1"/>
</dbReference>
<dbReference type="STRING" id="1123265.GCA_000686625_03435"/>
<name>A0A4U9VY86_9SPHI</name>
<dbReference type="GO" id="GO:0043565">
    <property type="term" value="F:sequence-specific DNA binding"/>
    <property type="evidence" value="ECO:0007669"/>
    <property type="project" value="InterPro"/>
</dbReference>
<dbReference type="GeneID" id="78465210"/>
<dbReference type="PANTHER" id="PTHR47893:SF1">
    <property type="entry name" value="REGULATORY PROTEIN PCHR"/>
    <property type="match status" value="1"/>
</dbReference>
<dbReference type="Gene3D" id="1.10.10.60">
    <property type="entry name" value="Homeodomain-like"/>
    <property type="match status" value="2"/>
</dbReference>
<evidence type="ECO:0000313" key="6">
    <source>
        <dbReference type="Proteomes" id="UP000308196"/>
    </source>
</evidence>
<dbReference type="PROSITE" id="PS01124">
    <property type="entry name" value="HTH_ARAC_FAMILY_2"/>
    <property type="match status" value="1"/>
</dbReference>
<sequence>MINFNLVRLILDCIMVVKSKIVELAEWLFEEEIPDSYVPDKPLVEKKVSIHRDPVHMENFQLSTSGLFILHAKMQFDRPVRVLTEIGGETITSQFIFFKPTDSKLPYGMSRHNIRYIPSVKSVHEVEPGIEYTYFIAVISKEYYLSLIKRDSLLHQQFVHEIEKGEYVSFSEEDLMATYEMQHTITELIESKKKGEIRRLHTESRVVELLMYQFEQYNERNENAAPLFHEEDVQRLELARQILEQRVANPPTQKELAAEVLTSESKLRKDFKEYFSVTIHDYLTRIRMEKARNYLLQDKMTVYEVALLTGYGHQNNFSSAFKKYYGISPGELKM</sequence>
<dbReference type="InterPro" id="IPR020449">
    <property type="entry name" value="Tscrpt_reg_AraC-type_HTH"/>
</dbReference>
<gene>
    <name evidence="5" type="primary">rhaS_22</name>
    <name evidence="5" type="ORF">NCTC11429_04633</name>
</gene>
<dbReference type="PROSITE" id="PS00041">
    <property type="entry name" value="HTH_ARAC_FAMILY_1"/>
    <property type="match status" value="1"/>
</dbReference>
<proteinExistence type="predicted"/>
<dbReference type="InterPro" id="IPR053142">
    <property type="entry name" value="PchR_regulatory_protein"/>
</dbReference>